<evidence type="ECO:0000259" key="1">
    <source>
        <dbReference type="Pfam" id="PF13472"/>
    </source>
</evidence>
<dbReference type="Proteomes" id="UP000198863">
    <property type="component" value="Unassembled WGS sequence"/>
</dbReference>
<dbReference type="RefSeq" id="WP_091061618.1">
    <property type="nucleotide sequence ID" value="NZ_FNCF01000002.1"/>
</dbReference>
<dbReference type="CDD" id="cd00229">
    <property type="entry name" value="SGNH_hydrolase"/>
    <property type="match status" value="1"/>
</dbReference>
<protein>
    <submittedName>
        <fullName evidence="2">Lysophospholipase L1</fullName>
    </submittedName>
</protein>
<keyword evidence="3" id="KW-1185">Reference proteome</keyword>
<dbReference type="SUPFAM" id="SSF52266">
    <property type="entry name" value="SGNH hydrolase"/>
    <property type="match status" value="1"/>
</dbReference>
<proteinExistence type="predicted"/>
<dbReference type="Gene3D" id="3.40.50.1110">
    <property type="entry name" value="SGNH hydrolase"/>
    <property type="match status" value="1"/>
</dbReference>
<gene>
    <name evidence="2" type="ORF">SAMN05660324_1873</name>
</gene>
<dbReference type="Pfam" id="PF13472">
    <property type="entry name" value="Lipase_GDSL_2"/>
    <property type="match status" value="1"/>
</dbReference>
<evidence type="ECO:0000313" key="3">
    <source>
        <dbReference type="Proteomes" id="UP000198863"/>
    </source>
</evidence>
<dbReference type="InterPro" id="IPR013830">
    <property type="entry name" value="SGNH_hydro"/>
</dbReference>
<evidence type="ECO:0000313" key="2">
    <source>
        <dbReference type="EMBL" id="SDG09210.1"/>
    </source>
</evidence>
<sequence length="259" mass="26049">MTTGAAPGRRRTVRRGARVALALLLALAAVAVVAVVALQGSGARWATARPWTTTAEGAGPSAVDRLRAWLDARPGDPLVFGDSYTEGIGASSPDTAYVPVLADLLGVPVTADGVGGTGFIATGGTGTTFLDRLSAEPPTTDPVPLLVVQVGLNDARLSPSPDAERTAAVTFLREAAARFPGAQVVLLGPPAVTVFPGASVASVDRALQAAAGTVGVPYISPLQEGWDVNASSADGLHPDDRGHASLAVHLAGALADVLT</sequence>
<organism evidence="2 3">
    <name type="scientific">Klenkia brasiliensis</name>
    <dbReference type="NCBI Taxonomy" id="333142"/>
    <lineage>
        <taxon>Bacteria</taxon>
        <taxon>Bacillati</taxon>
        <taxon>Actinomycetota</taxon>
        <taxon>Actinomycetes</taxon>
        <taxon>Geodermatophilales</taxon>
        <taxon>Geodermatophilaceae</taxon>
        <taxon>Klenkia</taxon>
    </lineage>
</organism>
<dbReference type="InterPro" id="IPR036514">
    <property type="entry name" value="SGNH_hydro_sf"/>
</dbReference>
<dbReference type="AlphaFoldDB" id="A0A1G7RGM6"/>
<accession>A0A1G7RGM6</accession>
<dbReference type="EMBL" id="FNCF01000002">
    <property type="protein sequence ID" value="SDG09210.1"/>
    <property type="molecule type" value="Genomic_DNA"/>
</dbReference>
<dbReference type="OrthoDB" id="8215557at2"/>
<reference evidence="3" key="1">
    <citation type="submission" date="2016-10" db="EMBL/GenBank/DDBJ databases">
        <authorList>
            <person name="Varghese N."/>
            <person name="Submissions S."/>
        </authorList>
    </citation>
    <scope>NUCLEOTIDE SEQUENCE [LARGE SCALE GENOMIC DNA]</scope>
    <source>
        <strain evidence="3">DSM 44526</strain>
    </source>
</reference>
<feature type="domain" description="SGNH hydrolase-type esterase" evidence="1">
    <location>
        <begin position="79"/>
        <end position="244"/>
    </location>
</feature>
<name>A0A1G7RGM6_9ACTN</name>